<organism evidence="2 3">
    <name type="scientific">Hordeum vulgare subsp. vulgare</name>
    <name type="common">Domesticated barley</name>
    <dbReference type="NCBI Taxonomy" id="112509"/>
    <lineage>
        <taxon>Eukaryota</taxon>
        <taxon>Viridiplantae</taxon>
        <taxon>Streptophyta</taxon>
        <taxon>Embryophyta</taxon>
        <taxon>Tracheophyta</taxon>
        <taxon>Spermatophyta</taxon>
        <taxon>Magnoliopsida</taxon>
        <taxon>Liliopsida</taxon>
        <taxon>Poales</taxon>
        <taxon>Poaceae</taxon>
        <taxon>BOP clade</taxon>
        <taxon>Pooideae</taxon>
        <taxon>Triticodae</taxon>
        <taxon>Triticeae</taxon>
        <taxon>Hordeinae</taxon>
        <taxon>Hordeum</taxon>
    </lineage>
</organism>
<evidence type="ECO:0000256" key="1">
    <source>
        <dbReference type="SAM" id="MobiDB-lite"/>
    </source>
</evidence>
<reference evidence="2" key="3">
    <citation type="submission" date="2022-01" db="UniProtKB">
        <authorList>
            <consortium name="EnsemblPlants"/>
        </authorList>
    </citation>
    <scope>IDENTIFICATION</scope>
    <source>
        <strain evidence="2">subsp. vulgare</strain>
    </source>
</reference>
<keyword evidence="3" id="KW-1185">Reference proteome</keyword>
<evidence type="ECO:0000313" key="2">
    <source>
        <dbReference type="EnsemblPlants" id="HORVU.MOREX.r3.6HG0628040.1.CDS1"/>
    </source>
</evidence>
<feature type="region of interest" description="Disordered" evidence="1">
    <location>
        <begin position="231"/>
        <end position="252"/>
    </location>
</feature>
<protein>
    <recommendedName>
        <fullName evidence="4">DUF4283 domain-containing protein</fullName>
    </recommendedName>
</protein>
<dbReference type="PANTHER" id="PTHR33087">
    <property type="entry name" value="OS07G0539200 PROTEIN"/>
    <property type="match status" value="1"/>
</dbReference>
<dbReference type="PANTHER" id="PTHR33087:SF50">
    <property type="entry name" value="DUF4283 DOMAIN-CONTAINING PROTEIN"/>
    <property type="match status" value="1"/>
</dbReference>
<reference evidence="3" key="1">
    <citation type="journal article" date="2012" name="Nature">
        <title>A physical, genetic and functional sequence assembly of the barley genome.</title>
        <authorList>
            <consortium name="The International Barley Genome Sequencing Consortium"/>
            <person name="Mayer K.F."/>
            <person name="Waugh R."/>
            <person name="Brown J.W."/>
            <person name="Schulman A."/>
            <person name="Langridge P."/>
            <person name="Platzer M."/>
            <person name="Fincher G.B."/>
            <person name="Muehlbauer G.J."/>
            <person name="Sato K."/>
            <person name="Close T.J."/>
            <person name="Wise R.P."/>
            <person name="Stein N."/>
        </authorList>
    </citation>
    <scope>NUCLEOTIDE SEQUENCE [LARGE SCALE GENOMIC DNA]</scope>
    <source>
        <strain evidence="3">cv. Morex</strain>
    </source>
</reference>
<evidence type="ECO:0008006" key="4">
    <source>
        <dbReference type="Google" id="ProtNLM"/>
    </source>
</evidence>
<reference evidence="2" key="2">
    <citation type="submission" date="2020-10" db="EMBL/GenBank/DDBJ databases">
        <authorList>
            <person name="Scholz U."/>
            <person name="Mascher M."/>
            <person name="Fiebig A."/>
        </authorList>
    </citation>
    <scope>NUCLEOTIDE SEQUENCE [LARGE SCALE GENOMIC DNA]</scope>
    <source>
        <strain evidence="2">cv. Morex</strain>
    </source>
</reference>
<dbReference type="Proteomes" id="UP000011116">
    <property type="component" value="Chromosome 6H"/>
</dbReference>
<accession>A0A8I6Z4S7</accession>
<dbReference type="Gramene" id="HORVU.MOREX.r3.6HG0628040.1">
    <property type="protein sequence ID" value="HORVU.MOREX.r3.6HG0628040.1.CDS1"/>
    <property type="gene ID" value="HORVU.MOREX.r3.6HG0628040"/>
</dbReference>
<dbReference type="InterPro" id="IPR053253">
    <property type="entry name" value="Sex_diff_modulator"/>
</dbReference>
<sequence>MGGGVGGSDVAFVGGAGGAATGGSSSASRIPDSRIFPQEVWQRVEPEMRPERGRVLIARPSGMAALERAFLGHALYAVIIGQPRTKVTPEALAAAVEFECGILSSQMTVEVTGPPFHFFLRFHSVEDCTRVVYASEQLRCGGSRIGFQRWSSWSRGKSSQLPYKTTLSLEGLPEEAWDEDTVNLLLTGVDGELVDMLPSTDKWLLHCTAWLRNPSDVPKVLTVSVPAPALQPWKPDSDDENAHSPPRPLSPTDRRCIDYTVIMHVKEVIDRGPLLTEGLADEFLPDEGVDLTRKHTFATWRGKIDGTSPGTNGKA</sequence>
<dbReference type="EnsemblPlants" id="HORVU.MOREX.r3.6HG0628040.1">
    <property type="protein sequence ID" value="HORVU.MOREX.r3.6HG0628040.1.CDS1"/>
    <property type="gene ID" value="HORVU.MOREX.r3.6HG0628040"/>
</dbReference>
<evidence type="ECO:0000313" key="3">
    <source>
        <dbReference type="Proteomes" id="UP000011116"/>
    </source>
</evidence>
<name>A0A8I6Z4S7_HORVV</name>
<proteinExistence type="predicted"/>
<dbReference type="AlphaFoldDB" id="A0A8I6Z4S7"/>